<evidence type="ECO:0000259" key="2">
    <source>
        <dbReference type="PROSITE" id="PS50914"/>
    </source>
</evidence>
<organism evidence="3 4">
    <name type="scientific">Candidatus Desulfaltia bathyphila</name>
    <dbReference type="NCBI Taxonomy" id="2841697"/>
    <lineage>
        <taxon>Bacteria</taxon>
        <taxon>Pseudomonadati</taxon>
        <taxon>Thermodesulfobacteriota</taxon>
        <taxon>Desulfobacteria</taxon>
        <taxon>Desulfobacterales</taxon>
        <taxon>Desulfobacterales incertae sedis</taxon>
        <taxon>Candidatus Desulfaltia</taxon>
    </lineage>
</organism>
<dbReference type="SMART" id="SM00749">
    <property type="entry name" value="BON"/>
    <property type="match status" value="2"/>
</dbReference>
<evidence type="ECO:0000313" key="4">
    <source>
        <dbReference type="Proteomes" id="UP000603545"/>
    </source>
</evidence>
<gene>
    <name evidence="3" type="ORF">H8E80_06035</name>
</gene>
<accession>A0A8J6T873</accession>
<dbReference type="EMBL" id="JACNLL010000056">
    <property type="protein sequence ID" value="MBC8199589.1"/>
    <property type="molecule type" value="Genomic_DNA"/>
</dbReference>
<proteinExistence type="predicted"/>
<feature type="domain" description="BON" evidence="2">
    <location>
        <begin position="38"/>
        <end position="106"/>
    </location>
</feature>
<feature type="domain" description="BON" evidence="2">
    <location>
        <begin position="115"/>
        <end position="183"/>
    </location>
</feature>
<reference evidence="3 4" key="1">
    <citation type="submission" date="2020-08" db="EMBL/GenBank/DDBJ databases">
        <title>Bridging the membrane lipid divide: bacteria of the FCB group superphylum have the potential to synthesize archaeal ether lipids.</title>
        <authorList>
            <person name="Villanueva L."/>
            <person name="Von Meijenfeldt F.A.B."/>
            <person name="Westbye A.B."/>
            <person name="Yadav S."/>
            <person name="Hopmans E.C."/>
            <person name="Dutilh B.E."/>
            <person name="Sinninghe Damste J.S."/>
        </authorList>
    </citation>
    <scope>NUCLEOTIDE SEQUENCE [LARGE SCALE GENOMIC DNA]</scope>
    <source>
        <strain evidence="3">NIOZ-UU82</strain>
    </source>
</reference>
<name>A0A8J6T873_9BACT</name>
<dbReference type="InterPro" id="IPR007055">
    <property type="entry name" value="BON_dom"/>
</dbReference>
<evidence type="ECO:0000313" key="3">
    <source>
        <dbReference type="EMBL" id="MBC8199589.1"/>
    </source>
</evidence>
<dbReference type="InterPro" id="IPR051686">
    <property type="entry name" value="Lipoprotein_DolP"/>
</dbReference>
<comment type="caution">
    <text evidence="3">The sequence shown here is derived from an EMBL/GenBank/DDBJ whole genome shotgun (WGS) entry which is preliminary data.</text>
</comment>
<feature type="signal peptide" evidence="1">
    <location>
        <begin position="1"/>
        <end position="26"/>
    </location>
</feature>
<dbReference type="PANTHER" id="PTHR34606:SF15">
    <property type="entry name" value="BON DOMAIN-CONTAINING PROTEIN"/>
    <property type="match status" value="1"/>
</dbReference>
<sequence>MKNYFAAILCLVLLVMSSGCTTFYSAAVDERNVRTVAGDTKIKATILQKFIEDDVVKTFDIDIACYYGHVYLIGEYDAEKQKNRAIKIARKVERVEGITTYLLKKKDGDPCGATDNLAIKAKIKAKLIKDGDIWSTNVDVTVVQCNVVFVGLVGSDKEIEKIIAHAKSVGGIRSVKSFLKVAPHHNQ</sequence>
<dbReference type="InterPro" id="IPR014004">
    <property type="entry name" value="Transpt-assoc_nodulatn_dom_bac"/>
</dbReference>
<evidence type="ECO:0000256" key="1">
    <source>
        <dbReference type="SAM" id="SignalP"/>
    </source>
</evidence>
<keyword evidence="1" id="KW-0732">Signal</keyword>
<dbReference type="PROSITE" id="PS51257">
    <property type="entry name" value="PROKAR_LIPOPROTEIN"/>
    <property type="match status" value="1"/>
</dbReference>
<dbReference type="AlphaFoldDB" id="A0A8J6T873"/>
<dbReference type="Pfam" id="PF04972">
    <property type="entry name" value="BON"/>
    <property type="match status" value="2"/>
</dbReference>
<dbReference type="Proteomes" id="UP000603545">
    <property type="component" value="Unassembled WGS sequence"/>
</dbReference>
<dbReference type="PROSITE" id="PS50914">
    <property type="entry name" value="BON"/>
    <property type="match status" value="2"/>
</dbReference>
<feature type="chain" id="PRO_5035325456" evidence="1">
    <location>
        <begin position="27"/>
        <end position="187"/>
    </location>
</feature>
<protein>
    <submittedName>
        <fullName evidence="3">BON domain-containing protein</fullName>
    </submittedName>
</protein>
<dbReference type="PANTHER" id="PTHR34606">
    <property type="entry name" value="BON DOMAIN-CONTAINING PROTEIN"/>
    <property type="match status" value="1"/>
</dbReference>